<dbReference type="EMBL" id="CM000782">
    <property type="protein sequence ID" value="AQK85255.1"/>
    <property type="molecule type" value="Genomic_DNA"/>
</dbReference>
<dbReference type="Gramene" id="Zm00001eb285670_T001">
    <property type="protein sequence ID" value="Zm00001eb285670_P001"/>
    <property type="gene ID" value="Zm00001eb285670"/>
</dbReference>
<dbReference type="STRING" id="4577.A0A1D6M1Z6"/>
<sequence length="451" mass="49263">MLLKFRDFARCFVGSERAPASAARVSAAPSSAVVAAVPVHLPDNDDLLLEILLRLPPLPSSLPRASLVCRRWRRVVADPDFLRRFRRRHARAAPPLLGYFSSGPHGPVFAPTLAPPDRVPPERFSFSPPRPRPPAGERLFLLGCRHGLALLIDRRRLEAVVWNPVSGRRAAVAYPPELTTDNGAHCCRGTVLSASASAAVDDEGDGGHYLRPFKVVLVRTDVGDGGRIRVLVCVYASETARWGHAVSTVVPSSSVSNLPSVLVRDALCGFLLWPNGILEYDLERHSLGVVRTPKRRHPIDRSFFQVVRAQDGELGLAILTELGMEMELWARRRKASSCASDGGGDVDGGWVLEKTIRLDSLLSLPRRSSSTMDDGILLSARILGFDEDNNVIHVSTCTGAFAIRLDDSMQFTELFEVSRIGSYHSCHPYAGFYTGGGVPGLLTNSNYICSE</sequence>
<keyword evidence="4" id="KW-1185">Reference proteome</keyword>
<dbReference type="eggNOG" id="ENOG502RRNW">
    <property type="taxonomic scope" value="Eukaryota"/>
</dbReference>
<evidence type="ECO:0000313" key="4">
    <source>
        <dbReference type="Proteomes" id="UP000007305"/>
    </source>
</evidence>
<evidence type="ECO:0000313" key="2">
    <source>
        <dbReference type="EMBL" id="AQK85255.1"/>
    </source>
</evidence>
<dbReference type="RefSeq" id="XP_008649521.2">
    <property type="nucleotide sequence ID" value="XM_008651299.4"/>
</dbReference>
<dbReference type="SMART" id="SM00256">
    <property type="entry name" value="FBOX"/>
    <property type="match status" value="1"/>
</dbReference>
<dbReference type="PANTHER" id="PTHR32133">
    <property type="entry name" value="OS07G0120400 PROTEIN"/>
    <property type="match status" value="1"/>
</dbReference>
<dbReference type="Proteomes" id="UP000007305">
    <property type="component" value="Chromosome 6"/>
</dbReference>
<reference evidence="2" key="2">
    <citation type="submission" date="2015-12" db="EMBL/GenBank/DDBJ databases">
        <title>Update maize B73 reference genome by single molecule sequencing technologies.</title>
        <authorList>
            <consortium name="Maize Genome Sequencing Project"/>
            <person name="Ware D."/>
        </authorList>
    </citation>
    <scope>NUCLEOTIDE SEQUENCE</scope>
    <source>
        <tissue evidence="2">Seedling</tissue>
    </source>
</reference>
<name>A0A1D6M1Z6_MAIZE</name>
<protein>
    <recommendedName>
        <fullName evidence="1">F-box domain-containing protein</fullName>
    </recommendedName>
</protein>
<organism evidence="2">
    <name type="scientific">Zea mays</name>
    <name type="common">Maize</name>
    <dbReference type="NCBI Taxonomy" id="4577"/>
    <lineage>
        <taxon>Eukaryota</taxon>
        <taxon>Viridiplantae</taxon>
        <taxon>Streptophyta</taxon>
        <taxon>Embryophyta</taxon>
        <taxon>Tracheophyta</taxon>
        <taxon>Spermatophyta</taxon>
        <taxon>Magnoliopsida</taxon>
        <taxon>Liliopsida</taxon>
        <taxon>Poales</taxon>
        <taxon>Poaceae</taxon>
        <taxon>PACMAD clade</taxon>
        <taxon>Panicoideae</taxon>
        <taxon>Andropogonodae</taxon>
        <taxon>Andropogoneae</taxon>
        <taxon>Tripsacinae</taxon>
        <taxon>Zea</taxon>
    </lineage>
</organism>
<dbReference type="AlphaFoldDB" id="A0A1D6M1Z6"/>
<feature type="domain" description="F-box" evidence="1">
    <location>
        <begin position="41"/>
        <end position="85"/>
    </location>
</feature>
<proteinExistence type="predicted"/>
<reference evidence="3" key="3">
    <citation type="submission" date="2019-07" db="EMBL/GenBank/DDBJ databases">
        <authorList>
            <person name="Seetharam A."/>
            <person name="Woodhouse M."/>
            <person name="Cannon E."/>
        </authorList>
    </citation>
    <scope>NUCLEOTIDE SEQUENCE [LARGE SCALE GENOMIC DNA]</scope>
    <source>
        <strain evidence="3">cv. B73</strain>
    </source>
</reference>
<dbReference type="OrthoDB" id="617920at2759"/>
<dbReference type="PaxDb" id="4577-GRMZM2G447480_P01"/>
<reference evidence="3" key="4">
    <citation type="submission" date="2021-05" db="UniProtKB">
        <authorList>
            <consortium name="EnsemblPlants"/>
        </authorList>
    </citation>
    <scope>IDENTIFICATION</scope>
    <source>
        <strain evidence="3">cv. B73</strain>
    </source>
</reference>
<dbReference type="InterPro" id="IPR001810">
    <property type="entry name" value="F-box_dom"/>
</dbReference>
<evidence type="ECO:0000313" key="3">
    <source>
        <dbReference type="EnsemblPlants" id="Zm00001eb285670_P001"/>
    </source>
</evidence>
<reference evidence="4" key="1">
    <citation type="journal article" date="2009" name="Science">
        <title>The B73 maize genome: complexity, diversity, and dynamics.</title>
        <authorList>
            <person name="Schnable P.S."/>
            <person name="Ware D."/>
            <person name="Fulton R.S."/>
            <person name="Stein J.C."/>
            <person name="Wei F."/>
            <person name="Pasternak S."/>
            <person name="Liang C."/>
            <person name="Zhang J."/>
            <person name="Fulton L."/>
            <person name="Graves T.A."/>
            <person name="Minx P."/>
            <person name="Reily A.D."/>
            <person name="Courtney L."/>
            <person name="Kruchowski S.S."/>
            <person name="Tomlinson C."/>
            <person name="Strong C."/>
            <person name="Delehaunty K."/>
            <person name="Fronick C."/>
            <person name="Courtney B."/>
            <person name="Rock S.M."/>
            <person name="Belter E."/>
            <person name="Du F."/>
            <person name="Kim K."/>
            <person name="Abbott R.M."/>
            <person name="Cotton M."/>
            <person name="Levy A."/>
            <person name="Marchetto P."/>
            <person name="Ochoa K."/>
            <person name="Jackson S.M."/>
            <person name="Gillam B."/>
            <person name="Chen W."/>
            <person name="Yan L."/>
            <person name="Higginbotham J."/>
            <person name="Cardenas M."/>
            <person name="Waligorski J."/>
            <person name="Applebaum E."/>
            <person name="Phelps L."/>
            <person name="Falcone J."/>
            <person name="Kanchi K."/>
            <person name="Thane T."/>
            <person name="Scimone A."/>
            <person name="Thane N."/>
            <person name="Henke J."/>
            <person name="Wang T."/>
            <person name="Ruppert J."/>
            <person name="Shah N."/>
            <person name="Rotter K."/>
            <person name="Hodges J."/>
            <person name="Ingenthron E."/>
            <person name="Cordes M."/>
            <person name="Kohlberg S."/>
            <person name="Sgro J."/>
            <person name="Delgado B."/>
            <person name="Mead K."/>
            <person name="Chinwalla A."/>
            <person name="Leonard S."/>
            <person name="Crouse K."/>
            <person name="Collura K."/>
            <person name="Kudrna D."/>
            <person name="Currie J."/>
            <person name="He R."/>
            <person name="Angelova A."/>
            <person name="Rajasekar S."/>
            <person name="Mueller T."/>
            <person name="Lomeli R."/>
            <person name="Scara G."/>
            <person name="Ko A."/>
            <person name="Delaney K."/>
            <person name="Wissotski M."/>
            <person name="Lopez G."/>
            <person name="Campos D."/>
            <person name="Braidotti M."/>
            <person name="Ashley E."/>
            <person name="Golser W."/>
            <person name="Kim H."/>
            <person name="Lee S."/>
            <person name="Lin J."/>
            <person name="Dujmic Z."/>
            <person name="Kim W."/>
            <person name="Talag J."/>
            <person name="Zuccolo A."/>
            <person name="Fan C."/>
            <person name="Sebastian A."/>
            <person name="Kramer M."/>
            <person name="Spiegel L."/>
            <person name="Nascimento L."/>
            <person name="Zutavern T."/>
            <person name="Miller B."/>
            <person name="Ambroise C."/>
            <person name="Muller S."/>
            <person name="Spooner W."/>
            <person name="Narechania A."/>
            <person name="Ren L."/>
            <person name="Wei S."/>
            <person name="Kumari S."/>
            <person name="Faga B."/>
            <person name="Levy M.J."/>
            <person name="McMahan L."/>
            <person name="Van Buren P."/>
            <person name="Vaughn M.W."/>
            <person name="Ying K."/>
            <person name="Yeh C.-T."/>
            <person name="Emrich S.J."/>
            <person name="Jia Y."/>
            <person name="Kalyanaraman A."/>
            <person name="Hsia A.-P."/>
            <person name="Barbazuk W.B."/>
            <person name="Baucom R.S."/>
            <person name="Brutnell T.P."/>
            <person name="Carpita N.C."/>
            <person name="Chaparro C."/>
            <person name="Chia J.-M."/>
            <person name="Deragon J.-M."/>
            <person name="Estill J.C."/>
            <person name="Fu Y."/>
            <person name="Jeddeloh J.A."/>
            <person name="Han Y."/>
            <person name="Lee H."/>
            <person name="Li P."/>
            <person name="Lisch D.R."/>
            <person name="Liu S."/>
            <person name="Liu Z."/>
            <person name="Nagel D.H."/>
            <person name="McCann M.C."/>
            <person name="SanMiguel P."/>
            <person name="Myers A.M."/>
            <person name="Nettleton D."/>
            <person name="Nguyen J."/>
            <person name="Penning B.W."/>
            <person name="Ponnala L."/>
            <person name="Schneider K.L."/>
            <person name="Schwartz D.C."/>
            <person name="Sharma A."/>
            <person name="Soderlund C."/>
            <person name="Springer N.M."/>
            <person name="Sun Q."/>
            <person name="Wang H."/>
            <person name="Waterman M."/>
            <person name="Westerman R."/>
            <person name="Wolfgruber T.K."/>
            <person name="Yang L."/>
            <person name="Yu Y."/>
            <person name="Zhang L."/>
            <person name="Zhou S."/>
            <person name="Zhu Q."/>
            <person name="Bennetzen J.L."/>
            <person name="Dawe R.K."/>
            <person name="Jiang J."/>
            <person name="Jiang N."/>
            <person name="Presting G.G."/>
            <person name="Wessler S.R."/>
            <person name="Aluru S."/>
            <person name="Martienssen R.A."/>
            <person name="Clifton S.W."/>
            <person name="McCombie W.R."/>
            <person name="Wing R.A."/>
            <person name="Wilson R.K."/>
        </authorList>
    </citation>
    <scope>NUCLEOTIDE SEQUENCE [LARGE SCALE GENOMIC DNA]</scope>
    <source>
        <strain evidence="4">cv. B73</strain>
    </source>
</reference>
<dbReference type="OMA" id="LGMEMEL"/>
<dbReference type="InterPro" id="IPR036047">
    <property type="entry name" value="F-box-like_dom_sf"/>
</dbReference>
<gene>
    <name evidence="3" type="primary">LOC103630227</name>
    <name evidence="2" type="ORF">ZEAMMB73_Zm00001d037935</name>
</gene>
<dbReference type="GeneID" id="103630227"/>
<dbReference type="Pfam" id="PF00646">
    <property type="entry name" value="F-box"/>
    <property type="match status" value="1"/>
</dbReference>
<dbReference type="SUPFAM" id="SSF81383">
    <property type="entry name" value="F-box domain"/>
    <property type="match status" value="1"/>
</dbReference>
<dbReference type="Gene3D" id="1.20.1280.50">
    <property type="match status" value="1"/>
</dbReference>
<evidence type="ECO:0000259" key="1">
    <source>
        <dbReference type="SMART" id="SM00256"/>
    </source>
</evidence>
<dbReference type="PANTHER" id="PTHR32133:SF398">
    <property type="entry name" value="F-BOX DOMAIN-CONTAINING PROTEIN"/>
    <property type="match status" value="1"/>
</dbReference>
<dbReference type="EnsemblPlants" id="Zm00001eb285670_T001">
    <property type="protein sequence ID" value="Zm00001eb285670_P001"/>
    <property type="gene ID" value="Zm00001eb285670"/>
</dbReference>
<accession>A0A1D6M1Z6</accession>